<gene>
    <name evidence="3" type="ORF">E7512_08210</name>
</gene>
<dbReference type="EMBL" id="SVNY01000003">
    <property type="protein sequence ID" value="MBE6833546.1"/>
    <property type="molecule type" value="Genomic_DNA"/>
</dbReference>
<dbReference type="PANTHER" id="PTHR42760">
    <property type="entry name" value="SHORT-CHAIN DEHYDROGENASES/REDUCTASES FAMILY MEMBER"/>
    <property type="match status" value="1"/>
</dbReference>
<comment type="caution">
    <text evidence="3">The sequence shown here is derived from an EMBL/GenBank/DDBJ whole genome shotgun (WGS) entry which is preliminary data.</text>
</comment>
<evidence type="ECO:0000313" key="3">
    <source>
        <dbReference type="EMBL" id="MBE6833546.1"/>
    </source>
</evidence>
<dbReference type="GO" id="GO:0008206">
    <property type="term" value="P:bile acid metabolic process"/>
    <property type="evidence" value="ECO:0007669"/>
    <property type="project" value="UniProtKB-ARBA"/>
</dbReference>
<comment type="similarity">
    <text evidence="1">Belongs to the short-chain dehydrogenases/reductases (SDR) family.</text>
</comment>
<evidence type="ECO:0000256" key="1">
    <source>
        <dbReference type="ARBA" id="ARBA00006484"/>
    </source>
</evidence>
<evidence type="ECO:0000313" key="4">
    <source>
        <dbReference type="Proteomes" id="UP000754750"/>
    </source>
</evidence>
<dbReference type="Proteomes" id="UP000754750">
    <property type="component" value="Unassembled WGS sequence"/>
</dbReference>
<evidence type="ECO:0000256" key="2">
    <source>
        <dbReference type="ARBA" id="ARBA00023002"/>
    </source>
</evidence>
<organism evidence="3 4">
    <name type="scientific">Faecalispora sporosphaeroides</name>
    <dbReference type="NCBI Taxonomy" id="1549"/>
    <lineage>
        <taxon>Bacteria</taxon>
        <taxon>Bacillati</taxon>
        <taxon>Bacillota</taxon>
        <taxon>Clostridia</taxon>
        <taxon>Eubacteriales</taxon>
        <taxon>Oscillospiraceae</taxon>
        <taxon>Faecalispora</taxon>
    </lineage>
</organism>
<keyword evidence="2 3" id="KW-0560">Oxidoreductase</keyword>
<reference evidence="3" key="1">
    <citation type="submission" date="2019-04" db="EMBL/GenBank/DDBJ databases">
        <title>Evolution of Biomass-Degrading Anaerobic Consortia Revealed by Metagenomics.</title>
        <authorList>
            <person name="Peng X."/>
        </authorList>
    </citation>
    <scope>NUCLEOTIDE SEQUENCE</scope>
    <source>
        <strain evidence="3">SIG551</strain>
    </source>
</reference>
<proteinExistence type="inferred from homology"/>
<dbReference type="GO" id="GO:0047936">
    <property type="term" value="F:glucose 1-dehydrogenase [NAD(P)+] activity"/>
    <property type="evidence" value="ECO:0007669"/>
    <property type="project" value="UniProtKB-EC"/>
</dbReference>
<dbReference type="PRINTS" id="PR00081">
    <property type="entry name" value="GDHRDH"/>
</dbReference>
<dbReference type="PROSITE" id="PS00061">
    <property type="entry name" value="ADH_SHORT"/>
    <property type="match status" value="1"/>
</dbReference>
<protein>
    <submittedName>
        <fullName evidence="3">Glucose 1-dehydrogenase</fullName>
        <ecNumber evidence="3">1.1.1.47</ecNumber>
    </submittedName>
</protein>
<dbReference type="AlphaFoldDB" id="A0A928KV91"/>
<dbReference type="InterPro" id="IPR020904">
    <property type="entry name" value="Sc_DH/Rdtase_CS"/>
</dbReference>
<dbReference type="PRINTS" id="PR00080">
    <property type="entry name" value="SDRFAMILY"/>
</dbReference>
<dbReference type="NCBIfam" id="NF005559">
    <property type="entry name" value="PRK07231.1"/>
    <property type="match status" value="1"/>
</dbReference>
<name>A0A928KV91_9FIRM</name>
<dbReference type="SUPFAM" id="SSF51735">
    <property type="entry name" value="NAD(P)-binding Rossmann-fold domains"/>
    <property type="match status" value="1"/>
</dbReference>
<dbReference type="RefSeq" id="WP_020072436.1">
    <property type="nucleotide sequence ID" value="NZ_SVNY01000003.1"/>
</dbReference>
<accession>A0A928KV91</accession>
<dbReference type="EC" id="1.1.1.47" evidence="3"/>
<dbReference type="InterPro" id="IPR002347">
    <property type="entry name" value="SDR_fam"/>
</dbReference>
<dbReference type="Gene3D" id="3.40.50.720">
    <property type="entry name" value="NAD(P)-binding Rossmann-like Domain"/>
    <property type="match status" value="1"/>
</dbReference>
<sequence>MQKSGIADKNIFDVSGKVVVVTGAGTGLGECYAQAFGEMGATVVCAGRTPGPLERVAAGIRENGGAAIALRVDVADPDAIRRFMEQVQAQTGGVDVLVNNAGAEIVEDFLSVTPEHFDAIIDVNLKGAYFMAQTAAKAMKEKGGKIINIGSLGSYIGLAESSVYCSSKGAIVQLTKTMAIELAKYNIQVNAIAPGYFVTPMTRQFYDDPEHRAWIESRIPAGRWGMGRDLAGPALFLASAASDYVTGQVVVVDGGWLAG</sequence>
<dbReference type="FunFam" id="3.40.50.720:FF:000084">
    <property type="entry name" value="Short-chain dehydrogenase reductase"/>
    <property type="match status" value="1"/>
</dbReference>
<dbReference type="Pfam" id="PF13561">
    <property type="entry name" value="adh_short_C2"/>
    <property type="match status" value="1"/>
</dbReference>
<dbReference type="InterPro" id="IPR036291">
    <property type="entry name" value="NAD(P)-bd_dom_sf"/>
</dbReference>